<evidence type="ECO:0000313" key="1">
    <source>
        <dbReference type="EMBL" id="CDM93428.1"/>
    </source>
</evidence>
<evidence type="ECO:0000313" key="2">
    <source>
        <dbReference type="Proteomes" id="UP000032946"/>
    </source>
</evidence>
<accession>A0A9P1KCB2</accession>
<name>A0A9P1KCB2_9CYAN</name>
<dbReference type="AlphaFoldDB" id="A0A9P1KCB2"/>
<dbReference type="RefSeq" id="WP_008057441.1">
    <property type="nucleotide sequence ID" value="NZ_FO818640.1"/>
</dbReference>
<gene>
    <name evidence="1" type="ORF">ARTHRO_11101</name>
</gene>
<dbReference type="EMBL" id="FO818640">
    <property type="protein sequence ID" value="CDM93428.1"/>
    <property type="molecule type" value="Genomic_DNA"/>
</dbReference>
<protein>
    <submittedName>
        <fullName evidence="1">Uncharacterized protein</fullName>
    </submittedName>
</protein>
<keyword evidence="2" id="KW-1185">Reference proteome</keyword>
<reference evidence="1 2" key="1">
    <citation type="submission" date="2014-02" db="EMBL/GenBank/DDBJ databases">
        <authorList>
            <person name="Genoscope - CEA"/>
        </authorList>
    </citation>
    <scope>NUCLEOTIDE SEQUENCE [LARGE SCALE GENOMIC DNA]</scope>
    <source>
        <strain evidence="1 2">PCC 8005</strain>
    </source>
</reference>
<organism evidence="1 2">
    <name type="scientific">Limnospira indica PCC 8005</name>
    <dbReference type="NCBI Taxonomy" id="376219"/>
    <lineage>
        <taxon>Bacteria</taxon>
        <taxon>Bacillati</taxon>
        <taxon>Cyanobacteriota</taxon>
        <taxon>Cyanophyceae</taxon>
        <taxon>Oscillatoriophycideae</taxon>
        <taxon>Oscillatoriales</taxon>
        <taxon>Sirenicapillariaceae</taxon>
        <taxon>Limnospira</taxon>
    </lineage>
</organism>
<dbReference type="Proteomes" id="UP000032946">
    <property type="component" value="Chromosome"/>
</dbReference>
<proteinExistence type="predicted"/>
<sequence length="41" mass="4532">MMVLLQADTQQTGDLTTLRGLTIVNPDNCIDKIKQTLNLDS</sequence>